<dbReference type="InterPro" id="IPR051395">
    <property type="entry name" value="Cytochrome_c_Peroxidase/MauG"/>
</dbReference>
<keyword evidence="2" id="KW-0732">Signal</keyword>
<evidence type="ECO:0000313" key="8">
    <source>
        <dbReference type="Proteomes" id="UP000598971"/>
    </source>
</evidence>
<dbReference type="EMBL" id="WHPF01000006">
    <property type="protein sequence ID" value="NNV55582.1"/>
    <property type="molecule type" value="Genomic_DNA"/>
</dbReference>
<keyword evidence="3" id="KW-0560">Oxidoreductase</keyword>
<comment type="subcellular location">
    <subcellularLocation>
        <location evidence="1">Cell envelope</location>
    </subcellularLocation>
</comment>
<comment type="PTM">
    <text evidence="4">Binds 2 heme groups per subunit.</text>
</comment>
<dbReference type="RefSeq" id="WP_171607521.1">
    <property type="nucleotide sequence ID" value="NZ_WHPF01000006.1"/>
</dbReference>
<comment type="caution">
    <text evidence="7">The sequence shown here is derived from an EMBL/GenBank/DDBJ whole genome shotgun (WGS) entry which is preliminary data.</text>
</comment>
<accession>A0A8J8FFD3</accession>
<feature type="binding site" description="covalent" evidence="4">
    <location>
        <position position="223"/>
    </location>
    <ligand>
        <name>heme c</name>
        <dbReference type="ChEBI" id="CHEBI:61717"/>
        <label>2</label>
    </ligand>
</feature>
<keyword evidence="4" id="KW-0349">Heme</keyword>
<keyword evidence="8" id="KW-1185">Reference proteome</keyword>
<dbReference type="GO" id="GO:0020037">
    <property type="term" value="F:heme binding"/>
    <property type="evidence" value="ECO:0007669"/>
    <property type="project" value="InterPro"/>
</dbReference>
<dbReference type="AlphaFoldDB" id="A0A8J8FFD3"/>
<evidence type="ECO:0000256" key="3">
    <source>
        <dbReference type="ARBA" id="ARBA00023002"/>
    </source>
</evidence>
<name>A0A8J8FFD3_9BACT</name>
<feature type="binding site" description="covalent" evidence="4">
    <location>
        <position position="80"/>
    </location>
    <ligand>
        <name>heme c</name>
        <dbReference type="ChEBI" id="CHEBI:61717"/>
        <label>1</label>
    </ligand>
</feature>
<feature type="binding site" description="covalent" evidence="4">
    <location>
        <position position="77"/>
    </location>
    <ligand>
        <name>heme c</name>
        <dbReference type="ChEBI" id="CHEBI:61717"/>
        <label>1</label>
    </ligand>
</feature>
<dbReference type="GO" id="GO:0009055">
    <property type="term" value="F:electron transfer activity"/>
    <property type="evidence" value="ECO:0007669"/>
    <property type="project" value="InterPro"/>
</dbReference>
<keyword evidence="5" id="KW-0479">Metal-binding</keyword>
<dbReference type="Proteomes" id="UP000598971">
    <property type="component" value="Unassembled WGS sequence"/>
</dbReference>
<dbReference type="SUPFAM" id="SSF46626">
    <property type="entry name" value="Cytochrome c"/>
    <property type="match status" value="2"/>
</dbReference>
<dbReference type="GO" id="GO:0030313">
    <property type="term" value="C:cell envelope"/>
    <property type="evidence" value="ECO:0007669"/>
    <property type="project" value="UniProtKB-SubCell"/>
</dbReference>
<gene>
    <name evidence="7" type="ORF">GD597_08940</name>
</gene>
<dbReference type="InterPro" id="IPR004852">
    <property type="entry name" value="Di-haem_cyt_c_peroxidsae"/>
</dbReference>
<evidence type="ECO:0000256" key="4">
    <source>
        <dbReference type="PIRSR" id="PIRSR000294-1"/>
    </source>
</evidence>
<dbReference type="PANTHER" id="PTHR30600">
    <property type="entry name" value="CYTOCHROME C PEROXIDASE-RELATED"/>
    <property type="match status" value="1"/>
</dbReference>
<dbReference type="GO" id="GO:0004130">
    <property type="term" value="F:cytochrome-c peroxidase activity"/>
    <property type="evidence" value="ECO:0007669"/>
    <property type="project" value="TreeGrafter"/>
</dbReference>
<dbReference type="PIRSF" id="PIRSF000294">
    <property type="entry name" value="Cytochrome-c_peroxidase"/>
    <property type="match status" value="1"/>
</dbReference>
<keyword evidence="7" id="KW-0575">Peroxidase</keyword>
<evidence type="ECO:0000256" key="5">
    <source>
        <dbReference type="PIRSR" id="PIRSR000294-2"/>
    </source>
</evidence>
<dbReference type="Gene3D" id="1.10.760.10">
    <property type="entry name" value="Cytochrome c-like domain"/>
    <property type="match status" value="2"/>
</dbReference>
<comment type="cofactor">
    <cofactor evidence="4">
        <name>heme</name>
        <dbReference type="ChEBI" id="CHEBI:30413"/>
    </cofactor>
    <text evidence="4">Binds 2 heme groups.</text>
</comment>
<feature type="binding site" description="axial binding residue" evidence="5">
    <location>
        <position position="224"/>
    </location>
    <ligand>
        <name>heme c</name>
        <dbReference type="ChEBI" id="CHEBI:61717"/>
        <label>2</label>
    </ligand>
    <ligandPart>
        <name>Fe</name>
        <dbReference type="ChEBI" id="CHEBI:18248"/>
    </ligandPart>
</feature>
<protein>
    <submittedName>
        <fullName evidence="7">Cytochrome-c peroxidase</fullName>
    </submittedName>
</protein>
<evidence type="ECO:0000313" key="7">
    <source>
        <dbReference type="EMBL" id="NNV55582.1"/>
    </source>
</evidence>
<proteinExistence type="predicted"/>
<feature type="binding site" description="axial binding residue" evidence="5">
    <location>
        <position position="81"/>
    </location>
    <ligand>
        <name>heme c</name>
        <dbReference type="ChEBI" id="CHEBI:61717"/>
        <label>1</label>
    </ligand>
    <ligandPart>
        <name>Fe</name>
        <dbReference type="ChEBI" id="CHEBI:18248"/>
    </ligandPart>
</feature>
<dbReference type="Pfam" id="PF03150">
    <property type="entry name" value="CCP_MauG"/>
    <property type="match status" value="1"/>
</dbReference>
<evidence type="ECO:0000256" key="1">
    <source>
        <dbReference type="ARBA" id="ARBA00004196"/>
    </source>
</evidence>
<feature type="binding site" description="covalent" evidence="4">
    <location>
        <position position="220"/>
    </location>
    <ligand>
        <name>heme c</name>
        <dbReference type="ChEBI" id="CHEBI:61717"/>
        <label>2</label>
    </ligand>
</feature>
<sequence length="359" mass="40606">MKLAYTILFILLAGLCSVSWVKFTAVPQTHPLAFVVPKGWPKPVYNFKQNPLTQEGFQLGRKLFYDGRLSKDGNFSCAACHQQFAAFTTYDHNLSHGYNYTFTKRNAPTLVNMAWQKEFMWDGGINHLDLQPLAPITAPNEMAETLDNVLAKLKADTAYRRMFKAAFGDEIINTQRLTKALSQFVVMMVSANSKYDRVMRGEDSFNLPQRLGYNMFQQKCISCHTPPLFTDLSYRNAGLPMDDYLQDIGRMKITGNAKDSLLFKVPTLRNVQLSFPYGHDGRFVSLLSVLNFYRTAVVKGPTTDSLLLHGIPLSNFEIGQLSAFMYTLTDSVLIQDPRFAPPGYENRMATPPTQHLHAN</sequence>
<evidence type="ECO:0000256" key="2">
    <source>
        <dbReference type="ARBA" id="ARBA00022729"/>
    </source>
</evidence>
<keyword evidence="5" id="KW-0408">Iron</keyword>
<evidence type="ECO:0000259" key="6">
    <source>
        <dbReference type="Pfam" id="PF03150"/>
    </source>
</evidence>
<dbReference type="PANTHER" id="PTHR30600:SF10">
    <property type="entry name" value="BLL6722 PROTEIN"/>
    <property type="match status" value="1"/>
</dbReference>
<dbReference type="GO" id="GO:0046872">
    <property type="term" value="F:metal ion binding"/>
    <property type="evidence" value="ECO:0007669"/>
    <property type="project" value="UniProtKB-KW"/>
</dbReference>
<feature type="domain" description="Di-haem cytochrome c peroxidase" evidence="6">
    <location>
        <begin position="55"/>
        <end position="203"/>
    </location>
</feature>
<dbReference type="InterPro" id="IPR036909">
    <property type="entry name" value="Cyt_c-like_dom_sf"/>
</dbReference>
<organism evidence="7 8">
    <name type="scientific">Limnovirga soli</name>
    <dbReference type="NCBI Taxonomy" id="2656915"/>
    <lineage>
        <taxon>Bacteria</taxon>
        <taxon>Pseudomonadati</taxon>
        <taxon>Bacteroidota</taxon>
        <taxon>Chitinophagia</taxon>
        <taxon>Chitinophagales</taxon>
        <taxon>Chitinophagaceae</taxon>
        <taxon>Limnovirga</taxon>
    </lineage>
</organism>
<dbReference type="InterPro" id="IPR026259">
    <property type="entry name" value="MauG/Cytc_peroxidase"/>
</dbReference>
<reference evidence="7" key="1">
    <citation type="submission" date="2019-10" db="EMBL/GenBank/DDBJ databases">
        <title>Draft genome sequence of Panacibacter sp. KCS-6.</title>
        <authorList>
            <person name="Yim K.J."/>
        </authorList>
    </citation>
    <scope>NUCLEOTIDE SEQUENCE</scope>
    <source>
        <strain evidence="7">KCS-6</strain>
    </source>
</reference>